<keyword evidence="3" id="KW-1185">Reference proteome</keyword>
<evidence type="ECO:0000313" key="3">
    <source>
        <dbReference type="Proteomes" id="UP001499938"/>
    </source>
</evidence>
<gene>
    <name evidence="2" type="ORF">GCM10009811_16030</name>
</gene>
<name>A0ABN2LL32_9MICO</name>
<sequence>MPRFGSDGPRDRHRLTGRDEWTTAVAQQRVEPIDLTDALAVAFTAALLDAMGDPETLSFNAGEDAGGHRRAAYEVLATELGMGRERLRLTLQGARWVTLPEISDALASPRIGPVLQRRLTESLQPEVLRKDRDSGREAGSEQGSGEGWVPAKPAAHRKEPDMDEIAQIESRIRADVVTLDRIIQAAARRGRTAPTTTDWAAIRRTLGTARAPRNTRPGDGMAARVRSAGVANLADLLRSHLHGGKTVQTYAVRAAVQRQYPQITADQVDAAFARLYRRGEVERLSRGVYRATALPKRPGG</sequence>
<protein>
    <submittedName>
        <fullName evidence="2">Uncharacterized protein</fullName>
    </submittedName>
</protein>
<dbReference type="EMBL" id="BAAAPO010000025">
    <property type="protein sequence ID" value="GAA1792076.1"/>
    <property type="molecule type" value="Genomic_DNA"/>
</dbReference>
<proteinExistence type="predicted"/>
<dbReference type="Proteomes" id="UP001499938">
    <property type="component" value="Unassembled WGS sequence"/>
</dbReference>
<reference evidence="2 3" key="1">
    <citation type="journal article" date="2019" name="Int. J. Syst. Evol. Microbiol.">
        <title>The Global Catalogue of Microorganisms (GCM) 10K type strain sequencing project: providing services to taxonomists for standard genome sequencing and annotation.</title>
        <authorList>
            <consortium name="The Broad Institute Genomics Platform"/>
            <consortium name="The Broad Institute Genome Sequencing Center for Infectious Disease"/>
            <person name="Wu L."/>
            <person name="Ma J."/>
        </authorList>
    </citation>
    <scope>NUCLEOTIDE SEQUENCE [LARGE SCALE GENOMIC DNA]</scope>
    <source>
        <strain evidence="2 3">JCM 15592</strain>
    </source>
</reference>
<evidence type="ECO:0000313" key="2">
    <source>
        <dbReference type="EMBL" id="GAA1792076.1"/>
    </source>
</evidence>
<feature type="compositionally biased region" description="Basic and acidic residues" evidence="1">
    <location>
        <begin position="127"/>
        <end position="139"/>
    </location>
</feature>
<accession>A0ABN2LL32</accession>
<feature type="region of interest" description="Disordered" evidence="1">
    <location>
        <begin position="122"/>
        <end position="159"/>
    </location>
</feature>
<comment type="caution">
    <text evidence="2">The sequence shown here is derived from an EMBL/GenBank/DDBJ whole genome shotgun (WGS) entry which is preliminary data.</text>
</comment>
<evidence type="ECO:0000256" key="1">
    <source>
        <dbReference type="SAM" id="MobiDB-lite"/>
    </source>
</evidence>
<organism evidence="2 3">
    <name type="scientific">Nostocoides veronense</name>
    <dbReference type="NCBI Taxonomy" id="330836"/>
    <lineage>
        <taxon>Bacteria</taxon>
        <taxon>Bacillati</taxon>
        <taxon>Actinomycetota</taxon>
        <taxon>Actinomycetes</taxon>
        <taxon>Micrococcales</taxon>
        <taxon>Intrasporangiaceae</taxon>
        <taxon>Nostocoides</taxon>
    </lineage>
</organism>